<evidence type="ECO:0000313" key="2">
    <source>
        <dbReference type="EMBL" id="VDS03988.1"/>
    </source>
</evidence>
<dbReference type="PROSITE" id="PS50943">
    <property type="entry name" value="HTH_CROC1"/>
    <property type="match status" value="1"/>
</dbReference>
<evidence type="ECO:0000313" key="3">
    <source>
        <dbReference type="Proteomes" id="UP000268844"/>
    </source>
</evidence>
<proteinExistence type="predicted"/>
<keyword evidence="3" id="KW-1185">Reference proteome</keyword>
<organism evidence="2 3">
    <name type="scientific">Devosia equisanguinis</name>
    <dbReference type="NCBI Taxonomy" id="2490941"/>
    <lineage>
        <taxon>Bacteria</taxon>
        <taxon>Pseudomonadati</taxon>
        <taxon>Pseudomonadota</taxon>
        <taxon>Alphaproteobacteria</taxon>
        <taxon>Hyphomicrobiales</taxon>
        <taxon>Devosiaceae</taxon>
        <taxon>Devosia</taxon>
    </lineage>
</organism>
<accession>A0A3S4CR00</accession>
<dbReference type="CDD" id="cd00093">
    <property type="entry name" value="HTH_XRE"/>
    <property type="match status" value="1"/>
</dbReference>
<protein>
    <submittedName>
        <fullName evidence="2">Helix-turn-helix domain protein</fullName>
    </submittedName>
</protein>
<dbReference type="SUPFAM" id="SSF47413">
    <property type="entry name" value="lambda repressor-like DNA-binding domains"/>
    <property type="match status" value="1"/>
</dbReference>
<dbReference type="Gene3D" id="1.10.260.40">
    <property type="entry name" value="lambda repressor-like DNA-binding domains"/>
    <property type="match status" value="1"/>
</dbReference>
<dbReference type="EMBL" id="UZWD01000018">
    <property type="protein sequence ID" value="VDS03988.1"/>
    <property type="molecule type" value="Genomic_DNA"/>
</dbReference>
<dbReference type="GO" id="GO:0003677">
    <property type="term" value="F:DNA binding"/>
    <property type="evidence" value="ECO:0007669"/>
    <property type="project" value="InterPro"/>
</dbReference>
<name>A0A3S4CR00_9HYPH</name>
<dbReference type="AlphaFoldDB" id="A0A3S4CR00"/>
<gene>
    <name evidence="2" type="ORF">DEVEQU_01117</name>
</gene>
<dbReference type="InterPro" id="IPR010982">
    <property type="entry name" value="Lambda_DNA-bd_dom_sf"/>
</dbReference>
<dbReference type="OrthoDB" id="5462911at2"/>
<dbReference type="Proteomes" id="UP000268844">
    <property type="component" value="Unassembled WGS sequence"/>
</dbReference>
<dbReference type="Pfam" id="PF01381">
    <property type="entry name" value="HTH_3"/>
    <property type="match status" value="1"/>
</dbReference>
<sequence length="108" mass="12371">MLAKMGQAQSSETTELRQAAGAWMREAREARGISQRELAKLLQLDYYTFISQLENGRGRIPPNRYRDWAEALGMDHKIFAKQLLMYYDPVTYEILFADDVTAAGHQEG</sequence>
<dbReference type="SMART" id="SM00530">
    <property type="entry name" value="HTH_XRE"/>
    <property type="match status" value="1"/>
</dbReference>
<dbReference type="RefSeq" id="WP_126149582.1">
    <property type="nucleotide sequence ID" value="NZ_JBHTMH010000001.1"/>
</dbReference>
<reference evidence="2 3" key="1">
    <citation type="submission" date="2018-12" db="EMBL/GenBank/DDBJ databases">
        <authorList>
            <person name="Criscuolo A."/>
        </authorList>
    </citation>
    <scope>NUCLEOTIDE SEQUENCE [LARGE SCALE GENOMIC DNA]</scope>
    <source>
        <strain evidence="2">ACIP1116281</strain>
    </source>
</reference>
<dbReference type="InterPro" id="IPR001387">
    <property type="entry name" value="Cro/C1-type_HTH"/>
</dbReference>
<feature type="domain" description="HTH cro/C1-type" evidence="1">
    <location>
        <begin position="24"/>
        <end position="79"/>
    </location>
</feature>
<evidence type="ECO:0000259" key="1">
    <source>
        <dbReference type="PROSITE" id="PS50943"/>
    </source>
</evidence>